<evidence type="ECO:0000313" key="1">
    <source>
        <dbReference type="EMBL" id="KXV68660.1"/>
    </source>
</evidence>
<dbReference type="RefSeq" id="WP_061501595.1">
    <property type="nucleotide sequence ID" value="NZ_LHZC01000050.1"/>
</dbReference>
<protein>
    <submittedName>
        <fullName evidence="1">Uncharacterized protein</fullName>
    </submittedName>
</protein>
<gene>
    <name evidence="1" type="ORF">AD951_09990</name>
</gene>
<reference evidence="1 2" key="1">
    <citation type="submission" date="2015-06" db="EMBL/GenBank/DDBJ databases">
        <title>Improved classification and identification of acetic acid bacteria using matrix-assisted laser desorption/ionization time-of-flight mass spectrometry; Gluconobacter nephelii and Gluconobacter uchimurae are later heterotypic synonyms of Gluconobacter japonicus and Gluconobacter oxydans, respectively.</title>
        <authorList>
            <person name="Li L."/>
            <person name="Cleenwerck I."/>
            <person name="De Vuyst L."/>
            <person name="Vandamme P."/>
        </authorList>
    </citation>
    <scope>NUCLEOTIDE SEQUENCE [LARGE SCALE GENOMIC DNA]</scope>
    <source>
        <strain evidence="1 2">LMG 1699</strain>
    </source>
</reference>
<comment type="caution">
    <text evidence="1">The sequence shown here is derived from an EMBL/GenBank/DDBJ whole genome shotgun (WGS) entry which is preliminary data.</text>
</comment>
<accession>A0A149UKZ8</accession>
<dbReference type="EMBL" id="LHZX01000304">
    <property type="protein sequence ID" value="KXV68660.1"/>
    <property type="molecule type" value="Genomic_DNA"/>
</dbReference>
<sequence length="105" mass="10764">MTGTTKNAFAVNAAKIGGITTVVPLLFSAIPEPWSSVISGVIIICGAVTAAIQPPQAGSKWKIPYQVVSAIGLNIGWAVNHIGARVDASQSVVAQASLTPQDKQP</sequence>
<organism evidence="1 2">
    <name type="scientific">Acetobacter malorum</name>
    <dbReference type="NCBI Taxonomy" id="178901"/>
    <lineage>
        <taxon>Bacteria</taxon>
        <taxon>Pseudomonadati</taxon>
        <taxon>Pseudomonadota</taxon>
        <taxon>Alphaproteobacteria</taxon>
        <taxon>Acetobacterales</taxon>
        <taxon>Acetobacteraceae</taxon>
        <taxon>Acetobacter</taxon>
    </lineage>
</organism>
<name>A0A149UKZ8_9PROT</name>
<proteinExistence type="predicted"/>
<dbReference type="OrthoDB" id="7224807at2"/>
<dbReference type="PATRIC" id="fig|178901.12.peg.617"/>
<dbReference type="GeneID" id="29557414"/>
<dbReference type="Proteomes" id="UP000075377">
    <property type="component" value="Unassembled WGS sequence"/>
</dbReference>
<evidence type="ECO:0000313" key="2">
    <source>
        <dbReference type="Proteomes" id="UP000075377"/>
    </source>
</evidence>
<dbReference type="AlphaFoldDB" id="A0A149UKZ8"/>